<dbReference type="Proteomes" id="UP000191901">
    <property type="component" value="Chromosome"/>
</dbReference>
<dbReference type="STRING" id="1641165.XM38_10335"/>
<sequence>MLRTLFLTGKPIYPPMGGAALRNWQNITAVKALGPVAVVAILSRRAPRQQEVPPDVALWQSIHGDDIAQQRHILRKLEKKLWWLRPYGHWWADDFYSGRVAWQLQQLVQDFKPDVIILEELWLHRYLPVLLQSSARLIYDAHNVEFSLRQAIEQNLSDFRDRLEATLLSRKVRAIERRVIGQVDQLWTCSKQDAQLIQRLYGRPPSSIQVVPNGIDTRFYAGVRSREIASPPHLPEGCQYLLFTATFSYQPNAKAAEILIEAIFPAVQATHPNTRLLLVGDAPTPLMRHAARLSQGAITVTGRVADVRPYLAIATLTVMPLQVGGGTRLKILEAFAAECPVVTTEKGVEGIVGYPGTHWLQANTADEIIVAVSRLLVDDTLKNRLRQAAYEWVQTQYSWQALTPIIQAATADVVNTSP</sequence>
<dbReference type="GO" id="GO:0016757">
    <property type="term" value="F:glycosyltransferase activity"/>
    <property type="evidence" value="ECO:0007669"/>
    <property type="project" value="TreeGrafter"/>
</dbReference>
<dbReference type="PANTHER" id="PTHR12526:SF600">
    <property type="entry name" value="GLYCOSYL TRANSFERASE GROUP 1"/>
    <property type="match status" value="1"/>
</dbReference>
<dbReference type="Pfam" id="PF13439">
    <property type="entry name" value="Glyco_transf_4"/>
    <property type="match status" value="1"/>
</dbReference>
<dbReference type="Pfam" id="PF13692">
    <property type="entry name" value="Glyco_trans_1_4"/>
    <property type="match status" value="1"/>
</dbReference>
<dbReference type="AlphaFoldDB" id="A0A1Z3HP60"/>
<gene>
    <name evidence="2" type="ORF">XM38_030100</name>
</gene>
<dbReference type="CDD" id="cd03801">
    <property type="entry name" value="GT4_PimA-like"/>
    <property type="match status" value="1"/>
</dbReference>
<evidence type="ECO:0000259" key="1">
    <source>
        <dbReference type="Pfam" id="PF13439"/>
    </source>
</evidence>
<name>A0A1Z3HP60_9CYAN</name>
<evidence type="ECO:0000313" key="2">
    <source>
        <dbReference type="EMBL" id="ASC72056.1"/>
    </source>
</evidence>
<dbReference type="SUPFAM" id="SSF53756">
    <property type="entry name" value="UDP-Glycosyltransferase/glycogen phosphorylase"/>
    <property type="match status" value="1"/>
</dbReference>
<dbReference type="RefSeq" id="WP_187329415.1">
    <property type="nucleotide sequence ID" value="NZ_CP021983.2"/>
</dbReference>
<dbReference type="Gene3D" id="3.40.50.2000">
    <property type="entry name" value="Glycogen Phosphorylase B"/>
    <property type="match status" value="2"/>
</dbReference>
<organism evidence="2 3">
    <name type="scientific">Halomicronema hongdechloris C2206</name>
    <dbReference type="NCBI Taxonomy" id="1641165"/>
    <lineage>
        <taxon>Bacteria</taxon>
        <taxon>Bacillati</taxon>
        <taxon>Cyanobacteriota</taxon>
        <taxon>Cyanophyceae</taxon>
        <taxon>Nodosilineales</taxon>
        <taxon>Nodosilineaceae</taxon>
        <taxon>Halomicronema</taxon>
    </lineage>
</organism>
<reference evidence="2 3" key="1">
    <citation type="journal article" date="2016" name="Biochim. Biophys. Acta">
        <title>Characterization of red-shifted phycobilisomes isolated from the chlorophyll f-containing cyanobacterium Halomicronema hongdechloris.</title>
        <authorList>
            <person name="Li Y."/>
            <person name="Lin Y."/>
            <person name="Garvey C.J."/>
            <person name="Birch D."/>
            <person name="Corkery R.W."/>
            <person name="Loughlin P.C."/>
            <person name="Scheer H."/>
            <person name="Willows R.D."/>
            <person name="Chen M."/>
        </authorList>
    </citation>
    <scope>NUCLEOTIDE SEQUENCE [LARGE SCALE GENOMIC DNA]</scope>
    <source>
        <strain evidence="2 3">C2206</strain>
    </source>
</reference>
<proteinExistence type="predicted"/>
<feature type="domain" description="Glycosyltransferase subfamily 4-like N-terminal" evidence="1">
    <location>
        <begin position="96"/>
        <end position="218"/>
    </location>
</feature>
<dbReference type="KEGG" id="hhg:XM38_030100"/>
<evidence type="ECO:0000313" key="3">
    <source>
        <dbReference type="Proteomes" id="UP000191901"/>
    </source>
</evidence>
<keyword evidence="3" id="KW-1185">Reference proteome</keyword>
<accession>A0A1Z3HP60</accession>
<protein>
    <submittedName>
        <fullName evidence="2">Glycosyltransferase type 1</fullName>
    </submittedName>
</protein>
<dbReference type="PANTHER" id="PTHR12526">
    <property type="entry name" value="GLYCOSYLTRANSFERASE"/>
    <property type="match status" value="1"/>
</dbReference>
<dbReference type="EMBL" id="CP021983">
    <property type="protein sequence ID" value="ASC72056.1"/>
    <property type="molecule type" value="Genomic_DNA"/>
</dbReference>
<dbReference type="InterPro" id="IPR028098">
    <property type="entry name" value="Glyco_trans_4-like_N"/>
</dbReference>